<gene>
    <name evidence="1" type="ORF">KTC_05900</name>
</gene>
<protein>
    <submittedName>
        <fullName evidence="1">Uncharacterized protein</fullName>
    </submittedName>
</protein>
<dbReference type="AlphaFoldDB" id="A0A455SFX4"/>
<reference evidence="1" key="1">
    <citation type="submission" date="2018-12" db="EMBL/GenBank/DDBJ databases">
        <title>Novel natural products biosynthetic potential of the class Ktedonobacteria.</title>
        <authorList>
            <person name="Zheng Y."/>
            <person name="Saitou A."/>
            <person name="Wang C.M."/>
            <person name="Toyoda A."/>
            <person name="Minakuchi Y."/>
            <person name="Sekiguchi Y."/>
            <person name="Ueda K."/>
            <person name="Takano H."/>
            <person name="Sakai Y."/>
            <person name="Yokota A."/>
            <person name="Yabe S."/>
        </authorList>
    </citation>
    <scope>NUCLEOTIDE SEQUENCE</scope>
    <source>
        <strain evidence="1">COM3</strain>
    </source>
</reference>
<evidence type="ECO:0000313" key="1">
    <source>
        <dbReference type="EMBL" id="BBH85839.1"/>
    </source>
</evidence>
<proteinExistence type="predicted"/>
<organism evidence="1">
    <name type="scientific">Thermosporothrix sp. COM3</name>
    <dbReference type="NCBI Taxonomy" id="2490863"/>
    <lineage>
        <taxon>Bacteria</taxon>
        <taxon>Bacillati</taxon>
        <taxon>Chloroflexota</taxon>
        <taxon>Ktedonobacteria</taxon>
        <taxon>Ktedonobacterales</taxon>
        <taxon>Thermosporotrichaceae</taxon>
        <taxon>Thermosporothrix</taxon>
    </lineage>
</organism>
<name>A0A455SFX4_9CHLR</name>
<dbReference type="EMBL" id="AP019376">
    <property type="protein sequence ID" value="BBH85839.1"/>
    <property type="molecule type" value="Genomic_DNA"/>
</dbReference>
<sequence>MNLALRNRQLLVLVLLALVTVLVLTFVLLSAVAHVDVWHGLMSWSGTVFKPDIAYPRP</sequence>
<accession>A0A455SFX4</accession>